<protein>
    <submittedName>
        <fullName evidence="2">Uncharacterized protein</fullName>
    </submittedName>
</protein>
<dbReference type="AlphaFoldDB" id="A0A392TRP4"/>
<proteinExistence type="predicted"/>
<reference evidence="2 3" key="1">
    <citation type="journal article" date="2018" name="Front. Plant Sci.">
        <title>Red Clover (Trifolium pratense) and Zigzag Clover (T. medium) - A Picture of Genomic Similarities and Differences.</title>
        <authorList>
            <person name="Dluhosova J."/>
            <person name="Istvanek J."/>
            <person name="Nedelnik J."/>
            <person name="Repkova J."/>
        </authorList>
    </citation>
    <scope>NUCLEOTIDE SEQUENCE [LARGE SCALE GENOMIC DNA]</scope>
    <source>
        <strain evidence="3">cv. 10/8</strain>
        <tissue evidence="2">Leaf</tissue>
    </source>
</reference>
<evidence type="ECO:0000313" key="3">
    <source>
        <dbReference type="Proteomes" id="UP000265520"/>
    </source>
</evidence>
<sequence length="86" mass="9752">RRRTVHGEQRSGEQNVKSREQCTVVLLCSSERLEDDRSTTRKRSERVDGTRRWLRVKERDGSAGDEDDGGAGEGSRRGGLRLHEEG</sequence>
<evidence type="ECO:0000313" key="2">
    <source>
        <dbReference type="EMBL" id="MCI63127.1"/>
    </source>
</evidence>
<organism evidence="2 3">
    <name type="scientific">Trifolium medium</name>
    <dbReference type="NCBI Taxonomy" id="97028"/>
    <lineage>
        <taxon>Eukaryota</taxon>
        <taxon>Viridiplantae</taxon>
        <taxon>Streptophyta</taxon>
        <taxon>Embryophyta</taxon>
        <taxon>Tracheophyta</taxon>
        <taxon>Spermatophyta</taxon>
        <taxon>Magnoliopsida</taxon>
        <taxon>eudicotyledons</taxon>
        <taxon>Gunneridae</taxon>
        <taxon>Pentapetalae</taxon>
        <taxon>rosids</taxon>
        <taxon>fabids</taxon>
        <taxon>Fabales</taxon>
        <taxon>Fabaceae</taxon>
        <taxon>Papilionoideae</taxon>
        <taxon>50 kb inversion clade</taxon>
        <taxon>NPAAA clade</taxon>
        <taxon>Hologalegina</taxon>
        <taxon>IRL clade</taxon>
        <taxon>Trifolieae</taxon>
        <taxon>Trifolium</taxon>
    </lineage>
</organism>
<feature type="compositionally biased region" description="Basic and acidic residues" evidence="1">
    <location>
        <begin position="45"/>
        <end position="62"/>
    </location>
</feature>
<comment type="caution">
    <text evidence="2">The sequence shown here is derived from an EMBL/GenBank/DDBJ whole genome shotgun (WGS) entry which is preliminary data.</text>
</comment>
<accession>A0A392TRP4</accession>
<dbReference type="Proteomes" id="UP000265520">
    <property type="component" value="Unassembled WGS sequence"/>
</dbReference>
<feature type="non-terminal residue" evidence="2">
    <location>
        <position position="86"/>
    </location>
</feature>
<feature type="region of interest" description="Disordered" evidence="1">
    <location>
        <begin position="1"/>
        <end position="20"/>
    </location>
</feature>
<evidence type="ECO:0000256" key="1">
    <source>
        <dbReference type="SAM" id="MobiDB-lite"/>
    </source>
</evidence>
<feature type="non-terminal residue" evidence="2">
    <location>
        <position position="1"/>
    </location>
</feature>
<feature type="region of interest" description="Disordered" evidence="1">
    <location>
        <begin position="33"/>
        <end position="86"/>
    </location>
</feature>
<name>A0A392TRP4_9FABA</name>
<dbReference type="EMBL" id="LXQA010631580">
    <property type="protein sequence ID" value="MCI63127.1"/>
    <property type="molecule type" value="Genomic_DNA"/>
</dbReference>
<keyword evidence="3" id="KW-1185">Reference proteome</keyword>